<name>A0A4Y7UA55_9FLAO</name>
<dbReference type="InterPro" id="IPR002745">
    <property type="entry name" value="Ptrans_KptA/Tpt1"/>
</dbReference>
<dbReference type="HAMAP" id="MF_00299">
    <property type="entry name" value="KptA"/>
    <property type="match status" value="1"/>
</dbReference>
<sequence>MNEKTAKNVSKFLSLVLRHSPETIGLKLDENGWADVEELIEKCSKNGNSLNTLTTELLDYVVENNDKKRFAFNEDKTKIRASQGHSISVELNLSEAEPSEFLFHGTVGKFIESIKKDGLQKMSRQHVHLSKDRETATKVGSRRGVPQILTIKSGEMFKDGFKFYLSENNVWLTEEVPAKYIEF</sequence>
<keyword evidence="8" id="KW-1185">Reference proteome</keyword>
<protein>
    <recommendedName>
        <fullName evidence="5">Probable RNA 2'-phosphotransferase</fullName>
        <ecNumber evidence="5">2.7.1.-</ecNumber>
    </recommendedName>
</protein>
<dbReference type="Proteomes" id="UP000298340">
    <property type="component" value="Unassembled WGS sequence"/>
</dbReference>
<dbReference type="InterPro" id="IPR042081">
    <property type="entry name" value="RNA_2'-PTrans_C"/>
</dbReference>
<dbReference type="GO" id="GO:0006388">
    <property type="term" value="P:tRNA splicing, via endonucleolytic cleavage and ligation"/>
    <property type="evidence" value="ECO:0007669"/>
    <property type="project" value="UniProtKB-UniRule"/>
</dbReference>
<comment type="function">
    <text evidence="4 5">Removes the 2'-phosphate from RNA via an intermediate in which the phosphate is ADP-ribosylated by NAD followed by a presumed transesterification to release the RNA and generate ADP-ribose 1''-2''-cyclic phosphate (APPR&gt;P). May function as an ADP-ribosylase.</text>
</comment>
<dbReference type="SUPFAM" id="SSF56399">
    <property type="entry name" value="ADP-ribosylation"/>
    <property type="match status" value="1"/>
</dbReference>
<dbReference type="EMBL" id="QWDN01000008">
    <property type="protein sequence ID" value="TEB42652.1"/>
    <property type="molecule type" value="Genomic_DNA"/>
</dbReference>
<dbReference type="PANTHER" id="PTHR12684">
    <property type="entry name" value="PUTATIVE PHOSPHOTRANSFERASE"/>
    <property type="match status" value="1"/>
</dbReference>
<evidence type="ECO:0000256" key="1">
    <source>
        <dbReference type="ARBA" id="ARBA00009836"/>
    </source>
</evidence>
<dbReference type="Pfam" id="PF01885">
    <property type="entry name" value="PTS_2-RNA"/>
    <property type="match status" value="1"/>
</dbReference>
<dbReference type="Proteomes" id="UP000295270">
    <property type="component" value="Unassembled WGS sequence"/>
</dbReference>
<dbReference type="PANTHER" id="PTHR12684:SF2">
    <property type="entry name" value="TRNA 2'-PHOSPHOTRANSFERASE 1"/>
    <property type="match status" value="1"/>
</dbReference>
<dbReference type="RefSeq" id="WP_132037210.1">
    <property type="nucleotide sequence ID" value="NZ_JBDSHJ010000059.1"/>
</dbReference>
<reference evidence="7 9" key="2">
    <citation type="journal article" date="2018" name="Syst. Appl. Microbiol.">
        <title>Flavobacterium circumlabens sp. nov. and Flavobacterium cupreum sp. nov., two psychrotrophic species isolated from Antarctic environmental samples.</title>
        <authorList>
            <person name="Kralova S."/>
            <person name="Busse H.J."/>
            <person name="Svec P."/>
            <person name="Maslanova I."/>
            <person name="Stankova E."/>
            <person name="Bartak M."/>
            <person name="Sedlacek I."/>
        </authorList>
    </citation>
    <scope>NUCLEOTIDE SEQUENCE [LARGE SCALE GENOMIC DNA]</scope>
    <source>
        <strain evidence="7 9">CCM 8828</strain>
    </source>
</reference>
<dbReference type="InterPro" id="IPR042080">
    <property type="entry name" value="RNA_2'-PTrans_N"/>
</dbReference>
<dbReference type="InterPro" id="IPR022928">
    <property type="entry name" value="RNA_2'-PTrans_KptA"/>
</dbReference>
<dbReference type="Gene3D" id="3.20.170.30">
    <property type="match status" value="1"/>
</dbReference>
<reference evidence="6 8" key="1">
    <citation type="journal article" date="2015" name="Stand. Genomic Sci.">
        <title>Genomic Encyclopedia of Bacterial and Archaeal Type Strains, Phase III: the genomes of soil and plant-associated and newly described type strains.</title>
        <authorList>
            <person name="Whitman W.B."/>
            <person name="Woyke T."/>
            <person name="Klenk H.P."/>
            <person name="Zhou Y."/>
            <person name="Lilburn T.G."/>
            <person name="Beck B.J."/>
            <person name="De Vos P."/>
            <person name="Vandamme P."/>
            <person name="Eisen J.A."/>
            <person name="Garrity G."/>
            <person name="Hugenholtz P."/>
            <person name="Kyrpides N.C."/>
        </authorList>
    </citation>
    <scope>NUCLEOTIDE SEQUENCE [LARGE SCALE GENOMIC DNA]</scope>
    <source>
        <strain evidence="6 8">P5626</strain>
    </source>
</reference>
<keyword evidence="2 5" id="KW-0808">Transferase</keyword>
<comment type="caution">
    <text evidence="7">The sequence shown here is derived from an EMBL/GenBank/DDBJ whole genome shotgun (WGS) entry which is preliminary data.</text>
</comment>
<evidence type="ECO:0000256" key="2">
    <source>
        <dbReference type="ARBA" id="ARBA00022679"/>
    </source>
</evidence>
<evidence type="ECO:0000256" key="4">
    <source>
        <dbReference type="ARBA" id="ARBA00025212"/>
    </source>
</evidence>
<dbReference type="Gene3D" id="1.10.10.970">
    <property type="entry name" value="RNA 2'-phosphotransferase, Tpt1/KptA family, N-terminal domain"/>
    <property type="match status" value="1"/>
</dbReference>
<dbReference type="EC" id="2.7.1.-" evidence="5"/>
<reference evidence="6" key="3">
    <citation type="submission" date="2019-03" db="EMBL/GenBank/DDBJ databases">
        <authorList>
            <person name="Whitman W."/>
            <person name="Huntemann M."/>
            <person name="Clum A."/>
            <person name="Pillay M."/>
            <person name="Palaniappan K."/>
            <person name="Varghese N."/>
            <person name="Mikhailova N."/>
            <person name="Stamatis D."/>
            <person name="Reddy T."/>
            <person name="Daum C."/>
            <person name="Shapiro N."/>
            <person name="Ivanova N."/>
            <person name="Kyrpides N."/>
            <person name="Woyke T."/>
        </authorList>
    </citation>
    <scope>NUCLEOTIDE SEQUENCE</scope>
    <source>
        <strain evidence="6">P5626</strain>
    </source>
</reference>
<evidence type="ECO:0000256" key="3">
    <source>
        <dbReference type="ARBA" id="ARBA00023027"/>
    </source>
</evidence>
<dbReference type="AlphaFoldDB" id="A0A4Y7UA55"/>
<evidence type="ECO:0000313" key="8">
    <source>
        <dbReference type="Proteomes" id="UP000295270"/>
    </source>
</evidence>
<proteinExistence type="inferred from homology"/>
<evidence type="ECO:0000313" key="7">
    <source>
        <dbReference type="EMBL" id="TEB42652.1"/>
    </source>
</evidence>
<accession>A0A4Y7UA55</accession>
<dbReference type="NCBIfam" id="NF002014">
    <property type="entry name" value="PRK00819.1-4"/>
    <property type="match status" value="1"/>
</dbReference>
<evidence type="ECO:0000313" key="6">
    <source>
        <dbReference type="EMBL" id="TCN53744.1"/>
    </source>
</evidence>
<evidence type="ECO:0000313" key="9">
    <source>
        <dbReference type="Proteomes" id="UP000298340"/>
    </source>
</evidence>
<dbReference type="EMBL" id="SLWA01000008">
    <property type="protein sequence ID" value="TCN53744.1"/>
    <property type="molecule type" value="Genomic_DNA"/>
</dbReference>
<dbReference type="GO" id="GO:0003950">
    <property type="term" value="F:NAD+ poly-ADP-ribosyltransferase activity"/>
    <property type="evidence" value="ECO:0007669"/>
    <property type="project" value="InterPro"/>
</dbReference>
<gene>
    <name evidence="5" type="primary">kptA</name>
    <name evidence="7" type="ORF">D0809_20075</name>
    <name evidence="6" type="ORF">EV142_10848</name>
</gene>
<dbReference type="GO" id="GO:0000215">
    <property type="term" value="F:tRNA 2'-phosphotransferase activity"/>
    <property type="evidence" value="ECO:0007669"/>
    <property type="project" value="TreeGrafter"/>
</dbReference>
<evidence type="ECO:0000256" key="5">
    <source>
        <dbReference type="HAMAP-Rule" id="MF_00299"/>
    </source>
</evidence>
<comment type="similarity">
    <text evidence="1 5">Belongs to the KptA/TPT1 family.</text>
</comment>
<keyword evidence="3 5" id="KW-0520">NAD</keyword>
<organism evidence="7 9">
    <name type="scientific">Flavobacterium circumlabens</name>
    <dbReference type="NCBI Taxonomy" id="2133765"/>
    <lineage>
        <taxon>Bacteria</taxon>
        <taxon>Pseudomonadati</taxon>
        <taxon>Bacteroidota</taxon>
        <taxon>Flavobacteriia</taxon>
        <taxon>Flavobacteriales</taxon>
        <taxon>Flavobacteriaceae</taxon>
        <taxon>Flavobacterium</taxon>
    </lineage>
</organism>
<dbReference type="OrthoDB" id="4537997at2"/>